<name>K4KHQ2_SIMAS</name>
<evidence type="ECO:0000256" key="14">
    <source>
        <dbReference type="ARBA" id="ARBA00022777"/>
    </source>
</evidence>
<dbReference type="STRING" id="1117647.M5M_01355"/>
<evidence type="ECO:0000259" key="17">
    <source>
        <dbReference type="Pfam" id="PF00391"/>
    </source>
</evidence>
<comment type="function">
    <text evidence="3">General (non sugar-specific) component of the phosphoenolpyruvate-dependent sugar phosphotransferase system (sugar PTS). This major carbohydrate active-transport system catalyzes the phosphorylation of incoming sugar substrates concomitantly with their translocation across the cell membrane. Enzyme I transfers the phosphoryl group from phosphoenolpyruvate (PEP) to the phosphoryl carrier protein (HPr).</text>
</comment>
<dbReference type="InterPro" id="IPR050499">
    <property type="entry name" value="PEP-utilizing_PTS_enzyme"/>
</dbReference>
<dbReference type="Proteomes" id="UP000000466">
    <property type="component" value="Chromosome"/>
</dbReference>
<dbReference type="PANTHER" id="PTHR46244">
    <property type="entry name" value="PHOSPHOENOLPYRUVATE-PROTEIN PHOSPHOTRANSFERASE"/>
    <property type="match status" value="1"/>
</dbReference>
<dbReference type="Gene3D" id="3.20.20.60">
    <property type="entry name" value="Phosphoenolpyruvate-binding domains"/>
    <property type="match status" value="1"/>
</dbReference>
<keyword evidence="15" id="KW-0460">Magnesium</keyword>
<comment type="similarity">
    <text evidence="5">Belongs to the PEP-utilizing enzyme family.</text>
</comment>
<dbReference type="Pfam" id="PF05524">
    <property type="entry name" value="PEP-utilisers_N"/>
    <property type="match status" value="1"/>
</dbReference>
<evidence type="ECO:0000256" key="16">
    <source>
        <dbReference type="ARBA" id="ARBA00033235"/>
    </source>
</evidence>
<evidence type="ECO:0000256" key="2">
    <source>
        <dbReference type="ARBA" id="ARBA00001946"/>
    </source>
</evidence>
<dbReference type="RefSeq" id="WP_015045671.1">
    <property type="nucleotide sequence ID" value="NC_018868.3"/>
</dbReference>
<evidence type="ECO:0000256" key="7">
    <source>
        <dbReference type="ARBA" id="ARBA00016544"/>
    </source>
</evidence>
<evidence type="ECO:0000256" key="13">
    <source>
        <dbReference type="ARBA" id="ARBA00022723"/>
    </source>
</evidence>
<dbReference type="PRINTS" id="PR01736">
    <property type="entry name" value="PHPHTRNFRASE"/>
</dbReference>
<dbReference type="EC" id="2.7.3.9" evidence="6"/>
<dbReference type="SUPFAM" id="SSF52009">
    <property type="entry name" value="Phosphohistidine domain"/>
    <property type="match status" value="1"/>
</dbReference>
<sequence length="548" mass="60249">MVSAIDTNKAAILLRGKSISRGLSSGILYSNPGIRFHSSRQVPSGGVEYELARLEVANGQVFDDLSVLSERVEREINGKYAEIFDAQIAMIGDTLLQNEIRKEITTSLVSASWAVKTVLLRWESRLLLSGSQMAKDKCDDMKDISYRYRDVFSGISVNYLDNLPVNCVLVLDRLLPSDAINLTAKSVSAVLLQYGAPGSHAALFVREMELPAISGIPNLTSTIVGRDWALVDADRGEVTVNPSLTEKKAFKIRCIDRLAEMELARANAHQKAATIDGMSVHVESNISGVDEARKAVHYGADGIGLYRTERHYLGRSTPPSRGQLIDEMRNVLFATRKLTVNIRLLDFGADKSLSYLSFLSEKNPALGRRGVRFLFDNPELLETQLSAILEVSKSFNVRILIPMVTVPGDVQRVKEVVHKIAREMGVDEVPKIGAMIEVPAAALSACEISKHVDFMCFGTNDLAQYSFAADRDSVAVEEYFDDSSDVIFRLLSIVHGDVRGMPLSLCGDLAARPEFVARLLQCGIKSFSVSPALVPIIKQVVRGSKWIS</sequence>
<keyword evidence="12" id="KW-0598">Phosphotransferase system</keyword>
<evidence type="ECO:0000256" key="6">
    <source>
        <dbReference type="ARBA" id="ARBA00012232"/>
    </source>
</evidence>
<dbReference type="InterPro" id="IPR000121">
    <property type="entry name" value="PEP_util_C"/>
</dbReference>
<dbReference type="SUPFAM" id="SSF47831">
    <property type="entry name" value="Enzyme I of the PEP:sugar phosphotransferase system HPr-binding (sub)domain"/>
    <property type="match status" value="1"/>
</dbReference>
<keyword evidence="10" id="KW-0762">Sugar transport</keyword>
<protein>
    <recommendedName>
        <fullName evidence="7">Phosphoenolpyruvate-protein phosphotransferase</fullName>
        <ecNumber evidence="6">2.7.3.9</ecNumber>
    </recommendedName>
    <alternativeName>
        <fullName evidence="16">Phosphotransferase system, enzyme I</fullName>
    </alternativeName>
</protein>
<dbReference type="GO" id="GO:0009401">
    <property type="term" value="P:phosphoenolpyruvate-dependent sugar phosphotransferase system"/>
    <property type="evidence" value="ECO:0007669"/>
    <property type="project" value="UniProtKB-KW"/>
</dbReference>
<dbReference type="GO" id="GO:0008965">
    <property type="term" value="F:phosphoenolpyruvate-protein phosphotransferase activity"/>
    <property type="evidence" value="ECO:0007669"/>
    <property type="project" value="UniProtKB-EC"/>
</dbReference>
<evidence type="ECO:0000256" key="8">
    <source>
        <dbReference type="ARBA" id="ARBA00022448"/>
    </source>
</evidence>
<evidence type="ECO:0000256" key="11">
    <source>
        <dbReference type="ARBA" id="ARBA00022679"/>
    </source>
</evidence>
<proteinExistence type="inferred from homology"/>
<dbReference type="Gene3D" id="1.10.274.10">
    <property type="entry name" value="PtsI, HPr-binding domain"/>
    <property type="match status" value="1"/>
</dbReference>
<evidence type="ECO:0000256" key="12">
    <source>
        <dbReference type="ARBA" id="ARBA00022683"/>
    </source>
</evidence>
<dbReference type="HOGENOM" id="CLU_007308_7_0_6"/>
<keyword evidence="13" id="KW-0479">Metal-binding</keyword>
<dbReference type="InterPro" id="IPR006318">
    <property type="entry name" value="PTS_EI-like"/>
</dbReference>
<evidence type="ECO:0000256" key="15">
    <source>
        <dbReference type="ARBA" id="ARBA00022842"/>
    </source>
</evidence>
<dbReference type="InterPro" id="IPR008731">
    <property type="entry name" value="PTS_EIN"/>
</dbReference>
<dbReference type="GO" id="GO:0046872">
    <property type="term" value="F:metal ion binding"/>
    <property type="evidence" value="ECO:0007669"/>
    <property type="project" value="UniProtKB-KW"/>
</dbReference>
<comment type="catalytic activity">
    <reaction evidence="1">
        <text>L-histidyl-[protein] + phosphoenolpyruvate = N(pros)-phospho-L-histidyl-[protein] + pyruvate</text>
        <dbReference type="Rhea" id="RHEA:23880"/>
        <dbReference type="Rhea" id="RHEA-COMP:9745"/>
        <dbReference type="Rhea" id="RHEA-COMP:9746"/>
        <dbReference type="ChEBI" id="CHEBI:15361"/>
        <dbReference type="ChEBI" id="CHEBI:29979"/>
        <dbReference type="ChEBI" id="CHEBI:58702"/>
        <dbReference type="ChEBI" id="CHEBI:64837"/>
        <dbReference type="EC" id="2.7.3.9"/>
    </reaction>
</comment>
<dbReference type="InterPro" id="IPR036618">
    <property type="entry name" value="PtsI_HPr-bd_sf"/>
</dbReference>
<dbReference type="PANTHER" id="PTHR46244:SF3">
    <property type="entry name" value="PHOSPHOENOLPYRUVATE-PROTEIN PHOSPHOTRANSFERASE"/>
    <property type="match status" value="1"/>
</dbReference>
<evidence type="ECO:0000313" key="21">
    <source>
        <dbReference type="Proteomes" id="UP000000466"/>
    </source>
</evidence>
<dbReference type="GO" id="GO:0016301">
    <property type="term" value="F:kinase activity"/>
    <property type="evidence" value="ECO:0007669"/>
    <property type="project" value="UniProtKB-KW"/>
</dbReference>
<dbReference type="AlphaFoldDB" id="K4KHQ2"/>
<evidence type="ECO:0000259" key="19">
    <source>
        <dbReference type="Pfam" id="PF05524"/>
    </source>
</evidence>
<dbReference type="InterPro" id="IPR040442">
    <property type="entry name" value="Pyrv_kinase-like_dom_sf"/>
</dbReference>
<evidence type="ECO:0000256" key="9">
    <source>
        <dbReference type="ARBA" id="ARBA00022490"/>
    </source>
</evidence>
<reference evidence="20 21" key="1">
    <citation type="journal article" date="2013" name="Genome Announc.">
        <title>Complete genome sequence of Simiduia agarivorans SA1(T), a marine bacterium able to degrade a variety of polysaccharides.</title>
        <authorList>
            <person name="Lin S.Y."/>
            <person name="Shieh W.Y."/>
            <person name="Chen J.S."/>
            <person name="Tang S.L."/>
        </authorList>
    </citation>
    <scope>NUCLEOTIDE SEQUENCE [LARGE SCALE GENOMIC DNA]</scope>
    <source>
        <strain evidence="21">DSM 21679 / JCM 13881 / BCRC 17597 / SA1</strain>
    </source>
</reference>
<dbReference type="Pfam" id="PF02896">
    <property type="entry name" value="PEP-utilizers_C"/>
    <property type="match status" value="1"/>
</dbReference>
<comment type="cofactor">
    <cofactor evidence="2">
        <name>Mg(2+)</name>
        <dbReference type="ChEBI" id="CHEBI:18420"/>
    </cofactor>
</comment>
<feature type="domain" description="PEP-utilising enzyme mobile" evidence="17">
    <location>
        <begin position="165"/>
        <end position="236"/>
    </location>
</feature>
<evidence type="ECO:0000256" key="4">
    <source>
        <dbReference type="ARBA" id="ARBA00004496"/>
    </source>
</evidence>
<feature type="domain" description="PEP-utilising enzyme C-terminal" evidence="18">
    <location>
        <begin position="266"/>
        <end position="543"/>
    </location>
</feature>
<organism evidence="20 21">
    <name type="scientific">Simiduia agarivorans (strain DSM 21679 / JCM 13881 / BCRC 17597 / SA1)</name>
    <dbReference type="NCBI Taxonomy" id="1117647"/>
    <lineage>
        <taxon>Bacteria</taxon>
        <taxon>Pseudomonadati</taxon>
        <taxon>Pseudomonadota</taxon>
        <taxon>Gammaproteobacteria</taxon>
        <taxon>Cellvibrionales</taxon>
        <taxon>Cellvibrionaceae</taxon>
        <taxon>Simiduia</taxon>
    </lineage>
</organism>
<dbReference type="SUPFAM" id="SSF51621">
    <property type="entry name" value="Phosphoenolpyruvate/pyruvate domain"/>
    <property type="match status" value="1"/>
</dbReference>
<keyword evidence="8" id="KW-0813">Transport</keyword>
<keyword evidence="9" id="KW-0963">Cytoplasm</keyword>
<dbReference type="eggNOG" id="COG1080">
    <property type="taxonomic scope" value="Bacteria"/>
</dbReference>
<dbReference type="EMBL" id="CP003746">
    <property type="protein sequence ID" value="AFU97498.1"/>
    <property type="molecule type" value="Genomic_DNA"/>
</dbReference>
<dbReference type="KEGG" id="saga:M5M_01355"/>
<keyword evidence="11" id="KW-0808">Transferase</keyword>
<dbReference type="Pfam" id="PF00391">
    <property type="entry name" value="PEP-utilizers"/>
    <property type="match status" value="1"/>
</dbReference>
<evidence type="ECO:0000313" key="20">
    <source>
        <dbReference type="EMBL" id="AFU97498.1"/>
    </source>
</evidence>
<comment type="subcellular location">
    <subcellularLocation>
        <location evidence="4">Cytoplasm</location>
    </subcellularLocation>
</comment>
<evidence type="ECO:0000256" key="5">
    <source>
        <dbReference type="ARBA" id="ARBA00007837"/>
    </source>
</evidence>
<evidence type="ECO:0000256" key="3">
    <source>
        <dbReference type="ARBA" id="ARBA00002728"/>
    </source>
</evidence>
<dbReference type="Gene3D" id="3.50.30.10">
    <property type="entry name" value="Phosphohistidine domain"/>
    <property type="match status" value="1"/>
</dbReference>
<keyword evidence="21" id="KW-1185">Reference proteome</keyword>
<dbReference type="GO" id="GO:0005737">
    <property type="term" value="C:cytoplasm"/>
    <property type="evidence" value="ECO:0007669"/>
    <property type="project" value="UniProtKB-SubCell"/>
</dbReference>
<evidence type="ECO:0000259" key="18">
    <source>
        <dbReference type="Pfam" id="PF02896"/>
    </source>
</evidence>
<dbReference type="InterPro" id="IPR008279">
    <property type="entry name" value="PEP-util_enz_mobile_dom"/>
</dbReference>
<dbReference type="InterPro" id="IPR015813">
    <property type="entry name" value="Pyrv/PenolPyrv_kinase-like_dom"/>
</dbReference>
<feature type="domain" description="Phosphotransferase system enzyme I N-terminal" evidence="19">
    <location>
        <begin position="15"/>
        <end position="123"/>
    </location>
</feature>
<keyword evidence="14" id="KW-0418">Kinase</keyword>
<gene>
    <name evidence="20" type="ordered locus">M5M_01355</name>
</gene>
<evidence type="ECO:0000256" key="1">
    <source>
        <dbReference type="ARBA" id="ARBA00000683"/>
    </source>
</evidence>
<evidence type="ECO:0000256" key="10">
    <source>
        <dbReference type="ARBA" id="ARBA00022597"/>
    </source>
</evidence>
<accession>K4KHQ2</accession>
<dbReference type="NCBIfam" id="TIGR01417">
    <property type="entry name" value="PTS_I_fam"/>
    <property type="match status" value="1"/>
</dbReference>
<dbReference type="InterPro" id="IPR036637">
    <property type="entry name" value="Phosphohistidine_dom_sf"/>
</dbReference>